<dbReference type="PROSITE" id="PS51685">
    <property type="entry name" value="SAM_MT_ERG6_SMT"/>
    <property type="match status" value="1"/>
</dbReference>
<dbReference type="CDD" id="cd02440">
    <property type="entry name" value="AdoMet_MTases"/>
    <property type="match status" value="1"/>
</dbReference>
<evidence type="ECO:0000256" key="1">
    <source>
        <dbReference type="ARBA" id="ARBA00022603"/>
    </source>
</evidence>
<protein>
    <recommendedName>
        <fullName evidence="6">Sterol 24-C-methyltransferase</fullName>
        <ecNumber evidence="6">2.1.1.-</ecNumber>
    </recommendedName>
    <alternativeName>
        <fullName evidence="6">Delta(24)-sterol C-methyltransferase</fullName>
    </alternativeName>
</protein>
<dbReference type="InterPro" id="IPR030384">
    <property type="entry name" value="MeTrfase_SMT"/>
</dbReference>
<dbReference type="STRING" id="5601.A0A0D2FYL7"/>
<dbReference type="InterPro" id="IPR050447">
    <property type="entry name" value="Erg6_SMT_methyltransf"/>
</dbReference>
<dbReference type="EMBL" id="KN846956">
    <property type="protein sequence ID" value="KIW73648.1"/>
    <property type="molecule type" value="Genomic_DNA"/>
</dbReference>
<dbReference type="SUPFAM" id="SSF53335">
    <property type="entry name" value="S-adenosyl-L-methionine-dependent methyltransferases"/>
    <property type="match status" value="1"/>
</dbReference>
<keyword evidence="3 5" id="KW-0949">S-adenosyl-L-methionine</keyword>
<evidence type="ECO:0000256" key="4">
    <source>
        <dbReference type="ARBA" id="ARBA00038188"/>
    </source>
</evidence>
<comment type="function">
    <text evidence="6">Catalyzes the transfer of methyl groups from S-adenosyl-methionine to the C-24 of sterols.</text>
</comment>
<accession>A0A0D2FYL7</accession>
<feature type="region of interest" description="Disordered" evidence="7">
    <location>
        <begin position="412"/>
        <end position="435"/>
    </location>
</feature>
<dbReference type="PANTHER" id="PTHR44068">
    <property type="entry name" value="ZGC:194242"/>
    <property type="match status" value="1"/>
</dbReference>
<evidence type="ECO:0000313" key="9">
    <source>
        <dbReference type="EMBL" id="KIW73648.1"/>
    </source>
</evidence>
<evidence type="ECO:0000256" key="6">
    <source>
        <dbReference type="RuleBase" id="RU362025"/>
    </source>
</evidence>
<dbReference type="Proteomes" id="UP000054266">
    <property type="component" value="Unassembled WGS sequence"/>
</dbReference>
<dbReference type="HOGENOM" id="CLU_039068_5_3_1"/>
<evidence type="ECO:0000256" key="7">
    <source>
        <dbReference type="SAM" id="MobiDB-lite"/>
    </source>
</evidence>
<dbReference type="GO" id="GO:0016126">
    <property type="term" value="P:sterol biosynthetic process"/>
    <property type="evidence" value="ECO:0007669"/>
    <property type="project" value="UniProtKB-KW"/>
</dbReference>
<dbReference type="InterPro" id="IPR029063">
    <property type="entry name" value="SAM-dependent_MTases_sf"/>
</dbReference>
<evidence type="ECO:0000259" key="8">
    <source>
        <dbReference type="PROSITE" id="PS51685"/>
    </source>
</evidence>
<feature type="compositionally biased region" description="Basic and acidic residues" evidence="7">
    <location>
        <begin position="24"/>
        <end position="45"/>
    </location>
</feature>
<keyword evidence="6" id="KW-0752">Steroid biosynthesis</keyword>
<evidence type="ECO:0000256" key="3">
    <source>
        <dbReference type="ARBA" id="ARBA00022691"/>
    </source>
</evidence>
<keyword evidence="2 5" id="KW-0808">Transferase</keyword>
<sequence>MGDEDGRPKKIRDFSTVINTFSSHYDDAHDDETQAREEERKKRQENAAQVSDSYYAFASAAYESNWSTHFHYAPFPPTYPPSDSTLATAMQFYEHRLAHLADLRPGMLVLDVGCGIGGPARAIARFTGCTVVGLTINQGQVDRAIYLTALEGLSHKCTFLQGDFLAMPFADCSFDAAIAIEATCHAGSLARVYAEINRVLRPGAMFASSEWVLTPRYDPSDGTHVCMRNRVEQGNAVVDLQTSEQARAQFLAAGFELEHEEDFATFFDHARDPHSNRTSRGNAHHPETPSSVLVPFVSGPACAPGPSVPLPPSPRRLPVPRTMYRPWTFPLRGRHDLATTWTDWWTCFKMSRLMRRLCYWYVYFGEKVGLVDKGVMQAMQTLAVCVDSVAEAGEAGIFSPCWWFVGRKVGGNEEEDGEEGGEGHGLQVNTAGGDA</sequence>
<dbReference type="Gene3D" id="3.40.50.150">
    <property type="entry name" value="Vaccinia Virus protein VP39"/>
    <property type="match status" value="1"/>
</dbReference>
<keyword evidence="6" id="KW-0443">Lipid metabolism</keyword>
<dbReference type="GO" id="GO:0032259">
    <property type="term" value="P:methylation"/>
    <property type="evidence" value="ECO:0007669"/>
    <property type="project" value="UniProtKB-KW"/>
</dbReference>
<dbReference type="Pfam" id="PF08241">
    <property type="entry name" value="Methyltransf_11"/>
    <property type="match status" value="1"/>
</dbReference>
<comment type="pathway">
    <text evidence="6">Steroid metabolism.</text>
</comment>
<evidence type="ECO:0000256" key="2">
    <source>
        <dbReference type="ARBA" id="ARBA00022679"/>
    </source>
</evidence>
<keyword evidence="6" id="KW-0753">Steroid metabolism</keyword>
<dbReference type="Pfam" id="PF08498">
    <property type="entry name" value="Sterol_MT_C"/>
    <property type="match status" value="1"/>
</dbReference>
<dbReference type="InterPro" id="IPR013216">
    <property type="entry name" value="Methyltransf_11"/>
</dbReference>
<dbReference type="GO" id="GO:0005783">
    <property type="term" value="C:endoplasmic reticulum"/>
    <property type="evidence" value="ECO:0007669"/>
    <property type="project" value="TreeGrafter"/>
</dbReference>
<gene>
    <name evidence="9" type="ORF">PV04_01747</name>
</gene>
<feature type="domain" description="SAM-dependent methyltransferase Erg6/SMT-type" evidence="8">
    <location>
        <begin position="54"/>
        <end position="409"/>
    </location>
</feature>
<evidence type="ECO:0000313" key="10">
    <source>
        <dbReference type="Proteomes" id="UP000054266"/>
    </source>
</evidence>
<keyword evidence="6" id="KW-0444">Lipid biosynthesis</keyword>
<comment type="similarity">
    <text evidence="4 5 6">Belongs to the class I-like SAM-binding methyltransferase superfamily. Erg6/SMT family.</text>
</comment>
<keyword evidence="1 5" id="KW-0489">Methyltransferase</keyword>
<keyword evidence="6" id="KW-1207">Sterol metabolism</keyword>
<dbReference type="GO" id="GO:0003838">
    <property type="term" value="F:sterol 24-C-methyltransferase activity"/>
    <property type="evidence" value="ECO:0007669"/>
    <property type="project" value="TreeGrafter"/>
</dbReference>
<reference evidence="9 10" key="1">
    <citation type="submission" date="2015-01" db="EMBL/GenBank/DDBJ databases">
        <title>The Genome Sequence of Capronia semiimmersa CBS27337.</title>
        <authorList>
            <consortium name="The Broad Institute Genomics Platform"/>
            <person name="Cuomo C."/>
            <person name="de Hoog S."/>
            <person name="Gorbushina A."/>
            <person name="Stielow B."/>
            <person name="Teixiera M."/>
            <person name="Abouelleil A."/>
            <person name="Chapman S.B."/>
            <person name="Priest M."/>
            <person name="Young S.K."/>
            <person name="Wortman J."/>
            <person name="Nusbaum C."/>
            <person name="Birren B."/>
        </authorList>
    </citation>
    <scope>NUCLEOTIDE SEQUENCE [LARGE SCALE GENOMIC DNA]</scope>
    <source>
        <strain evidence="9 10">CBS 27337</strain>
    </source>
</reference>
<organism evidence="9 10">
    <name type="scientific">Phialophora macrospora</name>
    <dbReference type="NCBI Taxonomy" id="1851006"/>
    <lineage>
        <taxon>Eukaryota</taxon>
        <taxon>Fungi</taxon>
        <taxon>Dikarya</taxon>
        <taxon>Ascomycota</taxon>
        <taxon>Pezizomycotina</taxon>
        <taxon>Eurotiomycetes</taxon>
        <taxon>Chaetothyriomycetidae</taxon>
        <taxon>Chaetothyriales</taxon>
        <taxon>Herpotrichiellaceae</taxon>
        <taxon>Phialophora</taxon>
    </lineage>
</organism>
<name>A0A0D2FYL7_9EURO</name>
<keyword evidence="6" id="KW-0756">Sterol biosynthesis</keyword>
<proteinExistence type="inferred from homology"/>
<dbReference type="InterPro" id="IPR013705">
    <property type="entry name" value="Sterol_MeTrfase_C"/>
</dbReference>
<keyword evidence="10" id="KW-1185">Reference proteome</keyword>
<dbReference type="PANTHER" id="PTHR44068:SF1">
    <property type="entry name" value="HYPOTHETICAL LOC100005854"/>
    <property type="match status" value="1"/>
</dbReference>
<feature type="region of interest" description="Disordered" evidence="7">
    <location>
        <begin position="21"/>
        <end position="47"/>
    </location>
</feature>
<dbReference type="AlphaFoldDB" id="A0A0D2FYL7"/>
<dbReference type="EC" id="2.1.1.-" evidence="6"/>
<evidence type="ECO:0000256" key="5">
    <source>
        <dbReference type="PROSITE-ProRule" id="PRU01022"/>
    </source>
</evidence>